<evidence type="ECO:0000313" key="2">
    <source>
        <dbReference type="Proteomes" id="UP001220964"/>
    </source>
</evidence>
<sequence length="72" mass="8568">MTRPRSTEELIHHMPAVRDKAENDWSRGFAASIVRQSRRRHWKPSQKQEAIMRRLVSELFHETNDLEVIEDG</sequence>
<dbReference type="RefSeq" id="WP_275566065.1">
    <property type="nucleotide sequence ID" value="NZ_JARGYC010000007.1"/>
</dbReference>
<dbReference type="Proteomes" id="UP001220964">
    <property type="component" value="Unassembled WGS sequence"/>
</dbReference>
<evidence type="ECO:0000313" key="1">
    <source>
        <dbReference type="EMBL" id="MDF0599920.1"/>
    </source>
</evidence>
<keyword evidence="2" id="KW-1185">Reference proteome</keyword>
<organism evidence="1 2">
    <name type="scientific">Psychromarinibacter sediminicola</name>
    <dbReference type="NCBI Taxonomy" id="3033385"/>
    <lineage>
        <taxon>Bacteria</taxon>
        <taxon>Pseudomonadati</taxon>
        <taxon>Pseudomonadota</taxon>
        <taxon>Alphaproteobacteria</taxon>
        <taxon>Rhodobacterales</taxon>
        <taxon>Paracoccaceae</taxon>
        <taxon>Psychromarinibacter</taxon>
    </lineage>
</organism>
<comment type="caution">
    <text evidence="1">The sequence shown here is derived from an EMBL/GenBank/DDBJ whole genome shotgun (WGS) entry which is preliminary data.</text>
</comment>
<accession>A0AAE3T8V9</accession>
<name>A0AAE3T8V9_9RHOB</name>
<reference evidence="1" key="1">
    <citation type="submission" date="2023-03" db="EMBL/GenBank/DDBJ databases">
        <title>Multiphase analysis and comparison of six strains from genera Psychromarinibacter, Lutimaribacter, and Maritimibacter, including a novel species: Psychromarinibacter sediminicola sp. nov.</title>
        <authorList>
            <person name="Wang Y.-H."/>
            <person name="Ye M.-Q."/>
            <person name="Du Z.-J."/>
        </authorList>
    </citation>
    <scope>NUCLEOTIDE SEQUENCE</scope>
    <source>
        <strain evidence="1">C21-152</strain>
    </source>
</reference>
<protein>
    <submittedName>
        <fullName evidence="1">Uncharacterized protein</fullName>
    </submittedName>
</protein>
<dbReference type="EMBL" id="JARGYC010000007">
    <property type="protein sequence ID" value="MDF0599920.1"/>
    <property type="molecule type" value="Genomic_DNA"/>
</dbReference>
<dbReference type="AlphaFoldDB" id="A0AAE3T8V9"/>
<proteinExistence type="predicted"/>
<gene>
    <name evidence="1" type="ORF">P1J78_04165</name>
</gene>